<name>A0ABU7JPM6_9NOCA</name>
<keyword evidence="3" id="KW-0274">FAD</keyword>
<reference evidence="6 7" key="1">
    <citation type="submission" date="2023-08" db="EMBL/GenBank/DDBJ databases">
        <authorList>
            <person name="Girao M."/>
            <person name="Carvalho M.F."/>
        </authorList>
    </citation>
    <scope>NUCLEOTIDE SEQUENCE [LARGE SCALE GENOMIC DNA]</scope>
    <source>
        <strain evidence="6 7">CC-R104</strain>
    </source>
</reference>
<sequence length="416" mass="44762">MNISHHEVVVVGAGPIGSATARHLAEQGVDVAVVGPDEPATFEDHQGTWAGYYDEGRLAHVLEVPLMTSILTMRSIRRFEALREKTGVEFTTPTHSVTVLPADMGEGSASLWFDRDLLAANARDLGVEVHELDEEGLRANYPDLSFEPGHVALVQRDAFILNPRALVRAELTAAVAAGATLVRDEIVRTEAIAGGVRLTGRSGEVRTAAQVVLATGAASNATGLLSRPLAMSAFGATVVLAEVEDPESLDMPTMMLLKHRDGKSLFGGIVMAPRPYPDGRWYLKLAGASLLDHPLETSEEISAWVRTGGDPSDIDMAVAVLDDLLPGRRIGPMHARPCLVSATPTDRPYIDRVDEHTVIAVEAERGAMSADEIGRLTAMLSQGPWRDTVPHEVFKAQWVEPACDTEHSTDSLVALR</sequence>
<dbReference type="SUPFAM" id="SSF51905">
    <property type="entry name" value="FAD/NAD(P)-binding domain"/>
    <property type="match status" value="1"/>
</dbReference>
<dbReference type="RefSeq" id="WP_330151416.1">
    <property type="nucleotide sequence ID" value="NZ_JAUZMZ010000029.1"/>
</dbReference>
<dbReference type="Proteomes" id="UP001331936">
    <property type="component" value="Unassembled WGS sequence"/>
</dbReference>
<dbReference type="InterPro" id="IPR036188">
    <property type="entry name" value="FAD/NAD-bd_sf"/>
</dbReference>
<dbReference type="Pfam" id="PF01266">
    <property type="entry name" value="DAO"/>
    <property type="match status" value="1"/>
</dbReference>
<evidence type="ECO:0000256" key="1">
    <source>
        <dbReference type="ARBA" id="ARBA00001974"/>
    </source>
</evidence>
<dbReference type="Gene3D" id="3.30.9.10">
    <property type="entry name" value="D-Amino Acid Oxidase, subunit A, domain 2"/>
    <property type="match status" value="1"/>
</dbReference>
<feature type="domain" description="FAD dependent oxidoreductase" evidence="5">
    <location>
        <begin position="8"/>
        <end position="378"/>
    </location>
</feature>
<organism evidence="6 7">
    <name type="scientific">Rhodococcus chondri</name>
    <dbReference type="NCBI Taxonomy" id="3065941"/>
    <lineage>
        <taxon>Bacteria</taxon>
        <taxon>Bacillati</taxon>
        <taxon>Actinomycetota</taxon>
        <taxon>Actinomycetes</taxon>
        <taxon>Mycobacteriales</taxon>
        <taxon>Nocardiaceae</taxon>
        <taxon>Rhodococcus</taxon>
    </lineage>
</organism>
<keyword evidence="7" id="KW-1185">Reference proteome</keyword>
<protein>
    <submittedName>
        <fullName evidence="6">FAD-dependent oxidoreductase</fullName>
        <ecNumber evidence="6">1.-.-.-</ecNumber>
    </submittedName>
</protein>
<dbReference type="GO" id="GO:0016491">
    <property type="term" value="F:oxidoreductase activity"/>
    <property type="evidence" value="ECO:0007669"/>
    <property type="project" value="UniProtKB-KW"/>
</dbReference>
<dbReference type="PANTHER" id="PTHR10961">
    <property type="entry name" value="PEROXISOMAL SARCOSINE OXIDASE"/>
    <property type="match status" value="1"/>
</dbReference>
<proteinExistence type="predicted"/>
<keyword evidence="4 6" id="KW-0560">Oxidoreductase</keyword>
<gene>
    <name evidence="6" type="ORF">Q8814_07640</name>
</gene>
<dbReference type="Gene3D" id="3.50.50.60">
    <property type="entry name" value="FAD/NAD(P)-binding domain"/>
    <property type="match status" value="1"/>
</dbReference>
<dbReference type="EC" id="1.-.-.-" evidence="6"/>
<comment type="cofactor">
    <cofactor evidence="1">
        <name>FAD</name>
        <dbReference type="ChEBI" id="CHEBI:57692"/>
    </cofactor>
</comment>
<dbReference type="InterPro" id="IPR045170">
    <property type="entry name" value="MTOX"/>
</dbReference>
<evidence type="ECO:0000313" key="7">
    <source>
        <dbReference type="Proteomes" id="UP001331936"/>
    </source>
</evidence>
<accession>A0ABU7JPM6</accession>
<evidence type="ECO:0000313" key="6">
    <source>
        <dbReference type="EMBL" id="MEE2031982.1"/>
    </source>
</evidence>
<evidence type="ECO:0000256" key="3">
    <source>
        <dbReference type="ARBA" id="ARBA00022827"/>
    </source>
</evidence>
<dbReference type="InterPro" id="IPR006076">
    <property type="entry name" value="FAD-dep_OxRdtase"/>
</dbReference>
<keyword evidence="2" id="KW-0285">Flavoprotein</keyword>
<evidence type="ECO:0000256" key="2">
    <source>
        <dbReference type="ARBA" id="ARBA00022630"/>
    </source>
</evidence>
<evidence type="ECO:0000256" key="4">
    <source>
        <dbReference type="ARBA" id="ARBA00023002"/>
    </source>
</evidence>
<dbReference type="EMBL" id="JAUZMZ010000029">
    <property type="protein sequence ID" value="MEE2031982.1"/>
    <property type="molecule type" value="Genomic_DNA"/>
</dbReference>
<evidence type="ECO:0000259" key="5">
    <source>
        <dbReference type="Pfam" id="PF01266"/>
    </source>
</evidence>
<comment type="caution">
    <text evidence="6">The sequence shown here is derived from an EMBL/GenBank/DDBJ whole genome shotgun (WGS) entry which is preliminary data.</text>
</comment>
<dbReference type="PANTHER" id="PTHR10961:SF10">
    <property type="entry name" value="FAD DEPENDENT OXIDOREDUCTASE DOMAIN-CONTAINING PROTEIN"/>
    <property type="match status" value="1"/>
</dbReference>